<keyword evidence="4" id="KW-0521">NADP</keyword>
<evidence type="ECO:0000256" key="4">
    <source>
        <dbReference type="ARBA" id="ARBA00022857"/>
    </source>
</evidence>
<comment type="caution">
    <text evidence="7">The sequence shown here is derived from an EMBL/GenBank/DDBJ whole genome shotgun (WGS) entry which is preliminary data.</text>
</comment>
<dbReference type="GO" id="GO:0004499">
    <property type="term" value="F:N,N-dimethylaniline monooxygenase activity"/>
    <property type="evidence" value="ECO:0007669"/>
    <property type="project" value="InterPro"/>
</dbReference>
<dbReference type="Proteomes" id="UP001203852">
    <property type="component" value="Unassembled WGS sequence"/>
</dbReference>
<evidence type="ECO:0000256" key="1">
    <source>
        <dbReference type="ARBA" id="ARBA00001974"/>
    </source>
</evidence>
<reference evidence="7" key="1">
    <citation type="journal article" date="2022" name="bioRxiv">
        <title>Deciphering the potential niche of two novel black yeast fungi from a biological soil crust based on their genomes, phenotypes, and melanin regulation.</title>
        <authorList>
            <consortium name="DOE Joint Genome Institute"/>
            <person name="Carr E.C."/>
            <person name="Barton Q."/>
            <person name="Grambo S."/>
            <person name="Sullivan M."/>
            <person name="Renfro C.M."/>
            <person name="Kuo A."/>
            <person name="Pangilinan J."/>
            <person name="Lipzen A."/>
            <person name="Keymanesh K."/>
            <person name="Savage E."/>
            <person name="Barry K."/>
            <person name="Grigoriev I.V."/>
            <person name="Riekhof W.R."/>
            <person name="Harris S.S."/>
        </authorList>
    </citation>
    <scope>NUCLEOTIDE SEQUENCE</scope>
    <source>
        <strain evidence="7">JF 03-4F</strain>
    </source>
</reference>
<dbReference type="PRINTS" id="PR00368">
    <property type="entry name" value="FADPNR"/>
</dbReference>
<dbReference type="EMBL" id="MU404351">
    <property type="protein sequence ID" value="KAI1616606.1"/>
    <property type="molecule type" value="Genomic_DNA"/>
</dbReference>
<name>A0AAN6E2B4_9EURO</name>
<dbReference type="PANTHER" id="PTHR43872">
    <property type="entry name" value="MONOOXYGENASE, PUTATIVE (AFU_ORTHOLOGUE AFUA_8G02570)-RELATED"/>
    <property type="match status" value="1"/>
</dbReference>
<dbReference type="FunFam" id="3.50.50.60:FF:000228">
    <property type="entry name" value="FAD-containing monooxygenase EthA"/>
    <property type="match status" value="1"/>
</dbReference>
<dbReference type="PRINTS" id="PR00411">
    <property type="entry name" value="PNDRDTASEI"/>
</dbReference>
<dbReference type="Gene3D" id="3.50.50.60">
    <property type="entry name" value="FAD/NAD(P)-binding domain"/>
    <property type="match status" value="1"/>
</dbReference>
<dbReference type="AlphaFoldDB" id="A0AAN6E2B4"/>
<sequence length="488" mass="55085">MASNNFDVIIIGAGISGVNAAYRLQESLPDYSYAVLEGRAEMGGTWSLFKYPGIRSDSDLHTFGFPWDPWKEDRAIADAPSILKYVKTTAERHGIDKHVKYQHMVESMNWSSEKQHWQLQVNVEGAETRTYYARHIMIGTGYYDYNRGLPARIPGIENFKGTVVHPQFWPEDLDYANKKVVIVGSGATAVTLLPSMSEKAESVTMLQRSPGYFLIVPLTFPIDKVLKAILPEKWAYQLIRWRFMLLSLFFFHFCRLFPERGIKALRKTTEKELPPTIQFDKHFVPKYNPWEQRMCITPGGDFFAALRSGKGNVVTDIIETVTAGGIQLKSGQYLDADIIVTATGLKMQIFGGIKVNVDGEPFNPGKKFIWRGALLQDLPNFTYVFGYTNASWTLGADATALLWVRLLKQMKKKSMTSVVARLDEKEGVVEVPLLNLSSTYIKSAAEEGALPKAGDRGPWTPRSAYLWDFWHAKFGDIATGLQFYRVSS</sequence>
<evidence type="ECO:0000256" key="5">
    <source>
        <dbReference type="ARBA" id="ARBA00023002"/>
    </source>
</evidence>
<proteinExistence type="predicted"/>
<dbReference type="InterPro" id="IPR020946">
    <property type="entry name" value="Flavin_mOase-like"/>
</dbReference>
<dbReference type="InterPro" id="IPR051820">
    <property type="entry name" value="FAD-binding_MO"/>
</dbReference>
<evidence type="ECO:0000256" key="3">
    <source>
        <dbReference type="ARBA" id="ARBA00022827"/>
    </source>
</evidence>
<evidence type="ECO:0000313" key="7">
    <source>
        <dbReference type="EMBL" id="KAI1616606.1"/>
    </source>
</evidence>
<accession>A0AAN6E2B4</accession>
<keyword evidence="3" id="KW-0274">FAD</keyword>
<dbReference type="InterPro" id="IPR036188">
    <property type="entry name" value="FAD/NAD-bd_sf"/>
</dbReference>
<evidence type="ECO:0000256" key="2">
    <source>
        <dbReference type="ARBA" id="ARBA00022630"/>
    </source>
</evidence>
<keyword evidence="6 7" id="KW-0503">Monooxygenase</keyword>
<evidence type="ECO:0000256" key="6">
    <source>
        <dbReference type="ARBA" id="ARBA00023033"/>
    </source>
</evidence>
<comment type="cofactor">
    <cofactor evidence="1">
        <name>FAD</name>
        <dbReference type="ChEBI" id="CHEBI:57692"/>
    </cofactor>
</comment>
<protein>
    <submittedName>
        <fullName evidence="7">Monooxygenase</fullName>
    </submittedName>
</protein>
<dbReference type="PANTHER" id="PTHR43872:SF1">
    <property type="entry name" value="MONOOXYGENASE, PUTATIVE (AFU_ORTHOLOGUE AFUA_8G02570)-RELATED"/>
    <property type="match status" value="1"/>
</dbReference>
<evidence type="ECO:0000313" key="8">
    <source>
        <dbReference type="Proteomes" id="UP001203852"/>
    </source>
</evidence>
<organism evidence="7 8">
    <name type="scientific">Exophiala viscosa</name>
    <dbReference type="NCBI Taxonomy" id="2486360"/>
    <lineage>
        <taxon>Eukaryota</taxon>
        <taxon>Fungi</taxon>
        <taxon>Dikarya</taxon>
        <taxon>Ascomycota</taxon>
        <taxon>Pezizomycotina</taxon>
        <taxon>Eurotiomycetes</taxon>
        <taxon>Chaetothyriomycetidae</taxon>
        <taxon>Chaetothyriales</taxon>
        <taxon>Herpotrichiellaceae</taxon>
        <taxon>Exophiala</taxon>
    </lineage>
</organism>
<keyword evidence="2" id="KW-0285">Flavoprotein</keyword>
<dbReference type="SUPFAM" id="SSF51905">
    <property type="entry name" value="FAD/NAD(P)-binding domain"/>
    <property type="match status" value="2"/>
</dbReference>
<dbReference type="Pfam" id="PF00743">
    <property type="entry name" value="FMO-like"/>
    <property type="match status" value="1"/>
</dbReference>
<dbReference type="GO" id="GO:0050660">
    <property type="term" value="F:flavin adenine dinucleotide binding"/>
    <property type="evidence" value="ECO:0007669"/>
    <property type="project" value="InterPro"/>
</dbReference>
<keyword evidence="5" id="KW-0560">Oxidoreductase</keyword>
<gene>
    <name evidence="7" type="ORF">EDD36DRAFT_429569</name>
</gene>
<keyword evidence="8" id="KW-1185">Reference proteome</keyword>
<dbReference type="GO" id="GO:0050661">
    <property type="term" value="F:NADP binding"/>
    <property type="evidence" value="ECO:0007669"/>
    <property type="project" value="InterPro"/>
</dbReference>